<dbReference type="HOGENOM" id="CLU_1157462_0_0_1"/>
<keyword evidence="3" id="KW-1185">Reference proteome</keyword>
<proteinExistence type="predicted"/>
<protein>
    <submittedName>
        <fullName evidence="2">GH14780</fullName>
    </submittedName>
</protein>
<gene>
    <name evidence="2" type="primary">Dgri\GH14780</name>
    <name evidence="2" type="ORF">Dgri_GH14780</name>
</gene>
<feature type="compositionally biased region" description="Low complexity" evidence="1">
    <location>
        <begin position="220"/>
        <end position="231"/>
    </location>
</feature>
<dbReference type="EMBL" id="CH916374">
    <property type="protein sequence ID" value="EDV91307.1"/>
    <property type="molecule type" value="Genomic_DNA"/>
</dbReference>
<evidence type="ECO:0000313" key="3">
    <source>
        <dbReference type="Proteomes" id="UP000001070"/>
    </source>
</evidence>
<dbReference type="Proteomes" id="UP000001070">
    <property type="component" value="Unassembled WGS sequence"/>
</dbReference>
<evidence type="ECO:0000313" key="2">
    <source>
        <dbReference type="EMBL" id="EDV91307.1"/>
    </source>
</evidence>
<evidence type="ECO:0000256" key="1">
    <source>
        <dbReference type="SAM" id="MobiDB-lite"/>
    </source>
</evidence>
<sequence length="240" mass="27301">MNCELKPTVASGKLLNLNVTSEEQSVVQAEDQPEAGQLSAEETQLLLQKLSINNPFYRFRKQSNSLRELRRLRRRRQLRRHRSETDLMAHLHTQPVPHTLQQPHQHNEAKVVVVLDSKQQLALSNSRTGIKTRSVSNLTPDNSTVITNPFSIFHDDEILTLGVNPRLRSANSSARPQRSGKGLRRLFEGNRQEATTTLKVKIYETASLQKPIKIEITKDNAPNAPAHNNYNIDDDDEYDV</sequence>
<reference evidence="2 3" key="1">
    <citation type="journal article" date="2007" name="Nature">
        <title>Evolution of genes and genomes on the Drosophila phylogeny.</title>
        <authorList>
            <consortium name="Drosophila 12 Genomes Consortium"/>
            <person name="Clark A.G."/>
            <person name="Eisen M.B."/>
            <person name="Smith D.R."/>
            <person name="Bergman C.M."/>
            <person name="Oliver B."/>
            <person name="Markow T.A."/>
            <person name="Kaufman T.C."/>
            <person name="Kellis M."/>
            <person name="Gelbart W."/>
            <person name="Iyer V.N."/>
            <person name="Pollard D.A."/>
            <person name="Sackton T.B."/>
            <person name="Larracuente A.M."/>
            <person name="Singh N.D."/>
            <person name="Abad J.P."/>
            <person name="Abt D.N."/>
            <person name="Adryan B."/>
            <person name="Aguade M."/>
            <person name="Akashi H."/>
            <person name="Anderson W.W."/>
            <person name="Aquadro C.F."/>
            <person name="Ardell D.H."/>
            <person name="Arguello R."/>
            <person name="Artieri C.G."/>
            <person name="Barbash D.A."/>
            <person name="Barker D."/>
            <person name="Barsanti P."/>
            <person name="Batterham P."/>
            <person name="Batzoglou S."/>
            <person name="Begun D."/>
            <person name="Bhutkar A."/>
            <person name="Blanco E."/>
            <person name="Bosak S.A."/>
            <person name="Bradley R.K."/>
            <person name="Brand A.D."/>
            <person name="Brent M.R."/>
            <person name="Brooks A.N."/>
            <person name="Brown R.H."/>
            <person name="Butlin R.K."/>
            <person name="Caggese C."/>
            <person name="Calvi B.R."/>
            <person name="Bernardo de Carvalho A."/>
            <person name="Caspi A."/>
            <person name="Castrezana S."/>
            <person name="Celniker S.E."/>
            <person name="Chang J.L."/>
            <person name="Chapple C."/>
            <person name="Chatterji S."/>
            <person name="Chinwalla A."/>
            <person name="Civetta A."/>
            <person name="Clifton S.W."/>
            <person name="Comeron J.M."/>
            <person name="Costello J.C."/>
            <person name="Coyne J.A."/>
            <person name="Daub J."/>
            <person name="David R.G."/>
            <person name="Delcher A.L."/>
            <person name="Delehaunty K."/>
            <person name="Do C.B."/>
            <person name="Ebling H."/>
            <person name="Edwards K."/>
            <person name="Eickbush T."/>
            <person name="Evans J.D."/>
            <person name="Filipski A."/>
            <person name="Findeiss S."/>
            <person name="Freyhult E."/>
            <person name="Fulton L."/>
            <person name="Fulton R."/>
            <person name="Garcia A.C."/>
            <person name="Gardiner A."/>
            <person name="Garfield D.A."/>
            <person name="Garvin B.E."/>
            <person name="Gibson G."/>
            <person name="Gilbert D."/>
            <person name="Gnerre S."/>
            <person name="Godfrey J."/>
            <person name="Good R."/>
            <person name="Gotea V."/>
            <person name="Gravely B."/>
            <person name="Greenberg A.J."/>
            <person name="Griffiths-Jones S."/>
            <person name="Gross S."/>
            <person name="Guigo R."/>
            <person name="Gustafson E.A."/>
            <person name="Haerty W."/>
            <person name="Hahn M.W."/>
            <person name="Halligan D.L."/>
            <person name="Halpern A.L."/>
            <person name="Halter G.M."/>
            <person name="Han M.V."/>
            <person name="Heger A."/>
            <person name="Hillier L."/>
            <person name="Hinrichs A.S."/>
            <person name="Holmes I."/>
            <person name="Hoskins R.A."/>
            <person name="Hubisz M.J."/>
            <person name="Hultmark D."/>
            <person name="Huntley M.A."/>
            <person name="Jaffe D.B."/>
            <person name="Jagadeeshan S."/>
            <person name="Jeck W.R."/>
            <person name="Johnson J."/>
            <person name="Jones C.D."/>
            <person name="Jordan W.C."/>
            <person name="Karpen G.H."/>
            <person name="Kataoka E."/>
            <person name="Keightley P.D."/>
            <person name="Kheradpour P."/>
            <person name="Kirkness E.F."/>
            <person name="Koerich L.B."/>
            <person name="Kristiansen K."/>
            <person name="Kudrna D."/>
            <person name="Kulathinal R.J."/>
            <person name="Kumar S."/>
            <person name="Kwok R."/>
            <person name="Lander E."/>
            <person name="Langley C.H."/>
            <person name="Lapoint R."/>
            <person name="Lazzaro B.P."/>
            <person name="Lee S.J."/>
            <person name="Levesque L."/>
            <person name="Li R."/>
            <person name="Lin C.F."/>
            <person name="Lin M.F."/>
            <person name="Lindblad-Toh K."/>
            <person name="Llopart A."/>
            <person name="Long M."/>
            <person name="Low L."/>
            <person name="Lozovsky E."/>
            <person name="Lu J."/>
            <person name="Luo M."/>
            <person name="Machado C.A."/>
            <person name="Makalowski W."/>
            <person name="Marzo M."/>
            <person name="Matsuda M."/>
            <person name="Matzkin L."/>
            <person name="McAllister B."/>
            <person name="McBride C.S."/>
            <person name="McKernan B."/>
            <person name="McKernan K."/>
            <person name="Mendez-Lago M."/>
            <person name="Minx P."/>
            <person name="Mollenhauer M.U."/>
            <person name="Montooth K."/>
            <person name="Mount S.M."/>
            <person name="Mu X."/>
            <person name="Myers E."/>
            <person name="Negre B."/>
            <person name="Newfeld S."/>
            <person name="Nielsen R."/>
            <person name="Noor M.A."/>
            <person name="O'Grady P."/>
            <person name="Pachter L."/>
            <person name="Papaceit M."/>
            <person name="Parisi M.J."/>
            <person name="Parisi M."/>
            <person name="Parts L."/>
            <person name="Pedersen J.S."/>
            <person name="Pesole G."/>
            <person name="Phillippy A.M."/>
            <person name="Ponting C.P."/>
            <person name="Pop M."/>
            <person name="Porcelli D."/>
            <person name="Powell J.R."/>
            <person name="Prohaska S."/>
            <person name="Pruitt K."/>
            <person name="Puig M."/>
            <person name="Quesneville H."/>
            <person name="Ram K.R."/>
            <person name="Rand D."/>
            <person name="Rasmussen M.D."/>
            <person name="Reed L.K."/>
            <person name="Reenan R."/>
            <person name="Reily A."/>
            <person name="Remington K.A."/>
            <person name="Rieger T.T."/>
            <person name="Ritchie M.G."/>
            <person name="Robin C."/>
            <person name="Rogers Y.H."/>
            <person name="Rohde C."/>
            <person name="Rozas J."/>
            <person name="Rubenfield M.J."/>
            <person name="Ruiz A."/>
            <person name="Russo S."/>
            <person name="Salzberg S.L."/>
            <person name="Sanchez-Gracia A."/>
            <person name="Saranga D.J."/>
            <person name="Sato H."/>
            <person name="Schaeffer S.W."/>
            <person name="Schatz M.C."/>
            <person name="Schlenke T."/>
            <person name="Schwartz R."/>
            <person name="Segarra C."/>
            <person name="Singh R.S."/>
            <person name="Sirot L."/>
            <person name="Sirota M."/>
            <person name="Sisneros N.B."/>
            <person name="Smith C.D."/>
            <person name="Smith T.F."/>
            <person name="Spieth J."/>
            <person name="Stage D.E."/>
            <person name="Stark A."/>
            <person name="Stephan W."/>
            <person name="Strausberg R.L."/>
            <person name="Strempel S."/>
            <person name="Sturgill D."/>
            <person name="Sutton G."/>
            <person name="Sutton G.G."/>
            <person name="Tao W."/>
            <person name="Teichmann S."/>
            <person name="Tobari Y.N."/>
            <person name="Tomimura Y."/>
            <person name="Tsolas J.M."/>
            <person name="Valente V.L."/>
            <person name="Venter E."/>
            <person name="Venter J.C."/>
            <person name="Vicario S."/>
            <person name="Vieira F.G."/>
            <person name="Vilella A.J."/>
            <person name="Villasante A."/>
            <person name="Walenz B."/>
            <person name="Wang J."/>
            <person name="Wasserman M."/>
            <person name="Watts T."/>
            <person name="Wilson D."/>
            <person name="Wilson R.K."/>
            <person name="Wing R.A."/>
            <person name="Wolfner M.F."/>
            <person name="Wong A."/>
            <person name="Wong G.K."/>
            <person name="Wu C.I."/>
            <person name="Wu G."/>
            <person name="Yamamoto D."/>
            <person name="Yang H.P."/>
            <person name="Yang S.P."/>
            <person name="Yorke J.A."/>
            <person name="Yoshida K."/>
            <person name="Zdobnov E."/>
            <person name="Zhang P."/>
            <person name="Zhang Y."/>
            <person name="Zimin A.V."/>
            <person name="Baldwin J."/>
            <person name="Abdouelleil A."/>
            <person name="Abdulkadir J."/>
            <person name="Abebe A."/>
            <person name="Abera B."/>
            <person name="Abreu J."/>
            <person name="Acer S.C."/>
            <person name="Aftuck L."/>
            <person name="Alexander A."/>
            <person name="An P."/>
            <person name="Anderson E."/>
            <person name="Anderson S."/>
            <person name="Arachi H."/>
            <person name="Azer M."/>
            <person name="Bachantsang P."/>
            <person name="Barry A."/>
            <person name="Bayul T."/>
            <person name="Berlin A."/>
            <person name="Bessette D."/>
            <person name="Bloom T."/>
            <person name="Blye J."/>
            <person name="Boguslavskiy L."/>
            <person name="Bonnet C."/>
            <person name="Boukhgalter B."/>
            <person name="Bourzgui I."/>
            <person name="Brown A."/>
            <person name="Cahill P."/>
            <person name="Channer S."/>
            <person name="Cheshatsang Y."/>
            <person name="Chuda L."/>
            <person name="Citroen M."/>
            <person name="Collymore A."/>
            <person name="Cooke P."/>
            <person name="Costello M."/>
            <person name="D'Aco K."/>
            <person name="Daza R."/>
            <person name="De Haan G."/>
            <person name="DeGray S."/>
            <person name="DeMaso C."/>
            <person name="Dhargay N."/>
            <person name="Dooley K."/>
            <person name="Dooley E."/>
            <person name="Doricent M."/>
            <person name="Dorje P."/>
            <person name="Dorjee K."/>
            <person name="Dupes A."/>
            <person name="Elong R."/>
            <person name="Falk J."/>
            <person name="Farina A."/>
            <person name="Faro S."/>
            <person name="Ferguson D."/>
            <person name="Fisher S."/>
            <person name="Foley C.D."/>
            <person name="Franke A."/>
            <person name="Friedrich D."/>
            <person name="Gadbois L."/>
            <person name="Gearin G."/>
            <person name="Gearin C.R."/>
            <person name="Giannoukos G."/>
            <person name="Goode T."/>
            <person name="Graham J."/>
            <person name="Grandbois E."/>
            <person name="Grewal S."/>
            <person name="Gyaltsen K."/>
            <person name="Hafez N."/>
            <person name="Hagos B."/>
            <person name="Hall J."/>
            <person name="Henson C."/>
            <person name="Hollinger A."/>
            <person name="Honan T."/>
            <person name="Huard M.D."/>
            <person name="Hughes L."/>
            <person name="Hurhula B."/>
            <person name="Husby M.E."/>
            <person name="Kamat A."/>
            <person name="Kanga B."/>
            <person name="Kashin S."/>
            <person name="Khazanovich D."/>
            <person name="Kisner P."/>
            <person name="Lance K."/>
            <person name="Lara M."/>
            <person name="Lee W."/>
            <person name="Lennon N."/>
            <person name="Letendre F."/>
            <person name="LeVine R."/>
            <person name="Lipovsky A."/>
            <person name="Liu X."/>
            <person name="Liu J."/>
            <person name="Liu S."/>
            <person name="Lokyitsang T."/>
            <person name="Lokyitsang Y."/>
            <person name="Lubonja R."/>
            <person name="Lui A."/>
            <person name="MacDonald P."/>
            <person name="Magnisalis V."/>
            <person name="Maru K."/>
            <person name="Matthews C."/>
            <person name="McCusker W."/>
            <person name="McDonough S."/>
            <person name="Mehta T."/>
            <person name="Meldrim J."/>
            <person name="Meneus L."/>
            <person name="Mihai O."/>
            <person name="Mihalev A."/>
            <person name="Mihova T."/>
            <person name="Mittelman R."/>
            <person name="Mlenga V."/>
            <person name="Montmayeur A."/>
            <person name="Mulrain L."/>
            <person name="Navidi A."/>
            <person name="Naylor J."/>
            <person name="Negash T."/>
            <person name="Nguyen T."/>
            <person name="Nguyen N."/>
            <person name="Nicol R."/>
            <person name="Norbu C."/>
            <person name="Norbu N."/>
            <person name="Novod N."/>
            <person name="O'Neill B."/>
            <person name="Osman S."/>
            <person name="Markiewicz E."/>
            <person name="Oyono O.L."/>
            <person name="Patti C."/>
            <person name="Phunkhang P."/>
            <person name="Pierre F."/>
            <person name="Priest M."/>
            <person name="Raghuraman S."/>
            <person name="Rege F."/>
            <person name="Reyes R."/>
            <person name="Rise C."/>
            <person name="Rogov P."/>
            <person name="Ross K."/>
            <person name="Ryan E."/>
            <person name="Settipalli S."/>
            <person name="Shea T."/>
            <person name="Sherpa N."/>
            <person name="Shi L."/>
            <person name="Shih D."/>
            <person name="Sparrow T."/>
            <person name="Spaulding J."/>
            <person name="Stalker J."/>
            <person name="Stange-Thomann N."/>
            <person name="Stavropoulos S."/>
            <person name="Stone C."/>
            <person name="Strader C."/>
            <person name="Tesfaye S."/>
            <person name="Thomson T."/>
            <person name="Thoulutsang Y."/>
            <person name="Thoulutsang D."/>
            <person name="Topham K."/>
            <person name="Topping I."/>
            <person name="Tsamla T."/>
            <person name="Vassiliev H."/>
            <person name="Vo A."/>
            <person name="Wangchuk T."/>
            <person name="Wangdi T."/>
            <person name="Weiand M."/>
            <person name="Wilkinson J."/>
            <person name="Wilson A."/>
            <person name="Yadav S."/>
            <person name="Young G."/>
            <person name="Yu Q."/>
            <person name="Zembek L."/>
            <person name="Zhong D."/>
            <person name="Zimmer A."/>
            <person name="Zwirko Z."/>
            <person name="Jaffe D.B."/>
            <person name="Alvarez P."/>
            <person name="Brockman W."/>
            <person name="Butler J."/>
            <person name="Chin C."/>
            <person name="Gnerre S."/>
            <person name="Grabherr M."/>
            <person name="Kleber M."/>
            <person name="Mauceli E."/>
            <person name="MacCallum I."/>
        </authorList>
    </citation>
    <scope>NUCLEOTIDE SEQUENCE [LARGE SCALE GENOMIC DNA]</scope>
    <source>
        <strain evidence="3">Tucson 15287-2541.00</strain>
    </source>
</reference>
<feature type="region of interest" description="Disordered" evidence="1">
    <location>
        <begin position="219"/>
        <end position="240"/>
    </location>
</feature>
<accession>B4JUY7</accession>
<organism evidence="3">
    <name type="scientific">Drosophila grimshawi</name>
    <name type="common">Hawaiian fruit fly</name>
    <name type="synonym">Idiomyia grimshawi</name>
    <dbReference type="NCBI Taxonomy" id="7222"/>
    <lineage>
        <taxon>Eukaryota</taxon>
        <taxon>Metazoa</taxon>
        <taxon>Ecdysozoa</taxon>
        <taxon>Arthropoda</taxon>
        <taxon>Hexapoda</taxon>
        <taxon>Insecta</taxon>
        <taxon>Pterygota</taxon>
        <taxon>Neoptera</taxon>
        <taxon>Endopterygota</taxon>
        <taxon>Diptera</taxon>
        <taxon>Brachycera</taxon>
        <taxon>Muscomorpha</taxon>
        <taxon>Ephydroidea</taxon>
        <taxon>Drosophilidae</taxon>
        <taxon>Drosophila</taxon>
        <taxon>Hawaiian Drosophila</taxon>
    </lineage>
</organism>
<dbReference type="AlphaFoldDB" id="B4JUY7"/>
<name>B4JUY7_DROGR</name>
<dbReference type="eggNOG" id="ENOG502T90T">
    <property type="taxonomic scope" value="Eukaryota"/>
</dbReference>